<dbReference type="PANTHER" id="PTHR43101:SF1">
    <property type="entry name" value="BETA-FRUCTOSIDASE"/>
    <property type="match status" value="1"/>
</dbReference>
<name>A0A1L7RBB5_9ACTO</name>
<dbReference type="InterPro" id="IPR013148">
    <property type="entry name" value="Glyco_hydro_32_N"/>
</dbReference>
<dbReference type="CDD" id="cd18609">
    <property type="entry name" value="GH32-like"/>
    <property type="match status" value="1"/>
</dbReference>
<proteinExistence type="inferred from homology"/>
<feature type="domain" description="Glycosyl hydrolase family 32 N-terminal" evidence="4">
    <location>
        <begin position="20"/>
        <end position="279"/>
    </location>
</feature>
<dbReference type="InterPro" id="IPR023296">
    <property type="entry name" value="Glyco_hydro_beta-prop_sf"/>
</dbReference>
<evidence type="ECO:0000256" key="1">
    <source>
        <dbReference type="ARBA" id="ARBA00009902"/>
    </source>
</evidence>
<dbReference type="PANTHER" id="PTHR43101">
    <property type="entry name" value="BETA-FRUCTOSIDASE"/>
    <property type="match status" value="1"/>
</dbReference>
<dbReference type="AlphaFoldDB" id="A0A1L7RBB5"/>
<comment type="similarity">
    <text evidence="1">Belongs to the glycosyl hydrolase 32 family.</text>
</comment>
<keyword evidence="3" id="KW-0326">Glycosidase</keyword>
<evidence type="ECO:0000259" key="4">
    <source>
        <dbReference type="Pfam" id="PF00251"/>
    </source>
</evidence>
<sequence length="306" mass="34850">MALTLPDHWLWDHWVADDGEQYHLFFLRASRALHDPDRRHWRAALGHAVSDDARDWRLLPDALVHSDGPAFDDQAIWTGCTVMRPDGGMRVFYTGISRAERGMVQRIGWADSADGITFERRCAEPLEADGRWYEKWNPGYAFDEPWRDPFVFQHEGRWHMLITARARGVDRLHAGVIGHAVSDDLDHWEVLPPLTDPSRFGQLEVSQSRQVEGRHLLVFSCGDDMQAEPGPGGVWIAEGEGPLGPWDVDAARYLRPEHLYAGQLFQLRDGRWALTGFNNVIDGEFVGSAPDPLAWTQVERVARMRP</sequence>
<dbReference type="Gene3D" id="2.115.10.20">
    <property type="entry name" value="Glycosyl hydrolase domain, family 43"/>
    <property type="match status" value="1"/>
</dbReference>
<reference evidence="5" key="1">
    <citation type="submission" date="2014-07" db="EMBL/GenBank/DDBJ databases">
        <authorList>
            <person name="Zhang J.E."/>
            <person name="Yang H."/>
            <person name="Guo J."/>
            <person name="Deng Z."/>
            <person name="Luo H."/>
            <person name="Luo M."/>
            <person name="Zhao B."/>
        </authorList>
    </citation>
    <scope>NUCLEOTIDE SEQUENCE</scope>
    <source>
        <strain evidence="5">AM4</strain>
    </source>
</reference>
<dbReference type="SUPFAM" id="SSF75005">
    <property type="entry name" value="Arabinanase/levansucrase/invertase"/>
    <property type="match status" value="1"/>
</dbReference>
<dbReference type="GO" id="GO:0016798">
    <property type="term" value="F:hydrolase activity, acting on glycosyl bonds"/>
    <property type="evidence" value="ECO:0007669"/>
    <property type="project" value="UniProtKB-KW"/>
</dbReference>
<organism evidence="5">
    <name type="scientific">Actinomyces succiniciruminis</name>
    <dbReference type="NCBI Taxonomy" id="1522002"/>
    <lineage>
        <taxon>Bacteria</taxon>
        <taxon>Bacillati</taxon>
        <taxon>Actinomycetota</taxon>
        <taxon>Actinomycetes</taxon>
        <taxon>Actinomycetales</taxon>
        <taxon>Actinomycetaceae</taxon>
        <taxon>Actinomyces</taxon>
    </lineage>
</organism>
<dbReference type="EMBL" id="LK995496">
    <property type="protein sequence ID" value="CED91167.1"/>
    <property type="molecule type" value="Genomic_DNA"/>
</dbReference>
<gene>
    <name evidence="5" type="ORF">AAM4_1335</name>
</gene>
<dbReference type="RefSeq" id="WP_210579941.1">
    <property type="nucleotide sequence ID" value="NZ_LK995496.1"/>
</dbReference>
<protein>
    <submittedName>
        <fullName evidence="5">Glycosyl hydrolase 32 protein</fullName>
    </submittedName>
</protein>
<dbReference type="InterPro" id="IPR051214">
    <property type="entry name" value="GH32_Enzymes"/>
</dbReference>
<evidence type="ECO:0000313" key="5">
    <source>
        <dbReference type="EMBL" id="CED91167.1"/>
    </source>
</evidence>
<keyword evidence="2 5" id="KW-0378">Hydrolase</keyword>
<dbReference type="Pfam" id="PF00251">
    <property type="entry name" value="Glyco_hydro_32N"/>
    <property type="match status" value="1"/>
</dbReference>
<evidence type="ECO:0000256" key="2">
    <source>
        <dbReference type="ARBA" id="ARBA00022801"/>
    </source>
</evidence>
<evidence type="ECO:0000256" key="3">
    <source>
        <dbReference type="ARBA" id="ARBA00023295"/>
    </source>
</evidence>
<accession>A0A1L7RBB5</accession>